<evidence type="ECO:0000313" key="4">
    <source>
        <dbReference type="EMBL" id="EDY18160.1"/>
    </source>
</evidence>
<dbReference type="CDD" id="cd04301">
    <property type="entry name" value="NAT_SF"/>
    <property type="match status" value="1"/>
</dbReference>
<sequence length="160" mass="17376">MNSAPKPLLAGPPCSIRRATGADAPAIEALYRELVSDGDIQVLPEHLAALAESSTSFLLVAKIDDTVHGTALLTLCPDVMYGTQSFGVIENVVVAPAKRGRGLGRSLLLQIEQIATHHGCSKLMLLSNRTRRDAHVFFGKCGFNGETKRAFVKYRRQFVE</sequence>
<evidence type="ECO:0000256" key="1">
    <source>
        <dbReference type="ARBA" id="ARBA00022679"/>
    </source>
</evidence>
<dbReference type="PANTHER" id="PTHR43877:SF1">
    <property type="entry name" value="ACETYLTRANSFERASE"/>
    <property type="match status" value="1"/>
</dbReference>
<keyword evidence="2" id="KW-0012">Acyltransferase</keyword>
<dbReference type="InParanoid" id="B4D5V7"/>
<comment type="caution">
    <text evidence="4">The sequence shown here is derived from an EMBL/GenBank/DDBJ whole genome shotgun (WGS) entry which is preliminary data.</text>
</comment>
<gene>
    <name evidence="4" type="ORF">CfE428DRAFT_4296</name>
</gene>
<dbReference type="InterPro" id="IPR000182">
    <property type="entry name" value="GNAT_dom"/>
</dbReference>
<proteinExistence type="predicted"/>
<evidence type="ECO:0000313" key="5">
    <source>
        <dbReference type="Proteomes" id="UP000005824"/>
    </source>
</evidence>
<dbReference type="eggNOG" id="COG0456">
    <property type="taxonomic scope" value="Bacteria"/>
</dbReference>
<name>B4D5V7_9BACT</name>
<dbReference type="GO" id="GO:0016747">
    <property type="term" value="F:acyltransferase activity, transferring groups other than amino-acyl groups"/>
    <property type="evidence" value="ECO:0007669"/>
    <property type="project" value="InterPro"/>
</dbReference>
<dbReference type="Proteomes" id="UP000005824">
    <property type="component" value="Unassembled WGS sequence"/>
</dbReference>
<keyword evidence="5" id="KW-1185">Reference proteome</keyword>
<organism evidence="4 5">
    <name type="scientific">Chthoniobacter flavus Ellin428</name>
    <dbReference type="NCBI Taxonomy" id="497964"/>
    <lineage>
        <taxon>Bacteria</taxon>
        <taxon>Pseudomonadati</taxon>
        <taxon>Verrucomicrobiota</taxon>
        <taxon>Spartobacteria</taxon>
        <taxon>Chthoniobacterales</taxon>
        <taxon>Chthoniobacteraceae</taxon>
        <taxon>Chthoniobacter</taxon>
    </lineage>
</organism>
<dbReference type="PANTHER" id="PTHR43877">
    <property type="entry name" value="AMINOALKYLPHOSPHONATE N-ACETYLTRANSFERASE-RELATED-RELATED"/>
    <property type="match status" value="1"/>
</dbReference>
<dbReference type="EMBL" id="ABVL01000014">
    <property type="protein sequence ID" value="EDY18160.1"/>
    <property type="molecule type" value="Genomic_DNA"/>
</dbReference>
<dbReference type="STRING" id="497964.CfE428DRAFT_4296"/>
<evidence type="ECO:0000259" key="3">
    <source>
        <dbReference type="PROSITE" id="PS51186"/>
    </source>
</evidence>
<dbReference type="Pfam" id="PF00583">
    <property type="entry name" value="Acetyltransf_1"/>
    <property type="match status" value="1"/>
</dbReference>
<evidence type="ECO:0000256" key="2">
    <source>
        <dbReference type="ARBA" id="ARBA00023315"/>
    </source>
</evidence>
<dbReference type="PROSITE" id="PS51186">
    <property type="entry name" value="GNAT"/>
    <property type="match status" value="1"/>
</dbReference>
<dbReference type="SUPFAM" id="SSF55729">
    <property type="entry name" value="Acyl-CoA N-acyltransferases (Nat)"/>
    <property type="match status" value="1"/>
</dbReference>
<protein>
    <submittedName>
        <fullName evidence="4">GCN5-related N-acetyltransferase</fullName>
    </submittedName>
</protein>
<dbReference type="Gene3D" id="3.40.630.30">
    <property type="match status" value="1"/>
</dbReference>
<dbReference type="InterPro" id="IPR016181">
    <property type="entry name" value="Acyl_CoA_acyltransferase"/>
</dbReference>
<accession>B4D5V7</accession>
<dbReference type="InterPro" id="IPR050832">
    <property type="entry name" value="Bact_Acetyltransf"/>
</dbReference>
<dbReference type="RefSeq" id="WP_006981620.1">
    <property type="nucleotide sequence ID" value="NZ_ABVL01000014.1"/>
</dbReference>
<reference evidence="4 5" key="1">
    <citation type="journal article" date="2011" name="J. Bacteriol.">
        <title>Genome sequence of Chthoniobacter flavus Ellin428, an aerobic heterotrophic soil bacterium.</title>
        <authorList>
            <person name="Kant R."/>
            <person name="van Passel M.W."/>
            <person name="Palva A."/>
            <person name="Lucas S."/>
            <person name="Lapidus A."/>
            <person name="Glavina Del Rio T."/>
            <person name="Dalin E."/>
            <person name="Tice H."/>
            <person name="Bruce D."/>
            <person name="Goodwin L."/>
            <person name="Pitluck S."/>
            <person name="Larimer F.W."/>
            <person name="Land M.L."/>
            <person name="Hauser L."/>
            <person name="Sangwan P."/>
            <person name="de Vos W.M."/>
            <person name="Janssen P.H."/>
            <person name="Smidt H."/>
        </authorList>
    </citation>
    <scope>NUCLEOTIDE SEQUENCE [LARGE SCALE GENOMIC DNA]</scope>
    <source>
        <strain evidence="4 5">Ellin428</strain>
    </source>
</reference>
<dbReference type="AlphaFoldDB" id="B4D5V7"/>
<keyword evidence="1 4" id="KW-0808">Transferase</keyword>
<feature type="domain" description="N-acetyltransferase" evidence="3">
    <location>
        <begin position="14"/>
        <end position="160"/>
    </location>
</feature>